<sequence length="171" mass="18674">MWGPYTRVSARAEDPSALTRPGLTHEQRYVGNTVRVAEYVGPNLVKVRTRFVDPSAWGLDTSRFKEAGIVAHVCGEIILAGAGVGRMLRLARRTDHGFELRTRFWLGERVGVATPVGTLDLAPALGALGLKRRLINTTTAYEQLFNDQVGMTHLAGLLPELYAEFGSPSAI</sequence>
<comment type="cofactor">
    <cofactor evidence="1">
        <name>Zn(2+)</name>
        <dbReference type="ChEBI" id="CHEBI:29105"/>
    </cofactor>
</comment>
<dbReference type="InterPro" id="IPR041526">
    <property type="entry name" value="DAPG_hydrolase"/>
</dbReference>
<feature type="domain" description="DAPG hydrolase PhiG" evidence="6">
    <location>
        <begin position="1"/>
        <end position="163"/>
    </location>
</feature>
<gene>
    <name evidence="7" type="ORF">I1A49_42260</name>
</gene>
<keyword evidence="2" id="KW-0479">Metal-binding</keyword>
<dbReference type="Pfam" id="PF18089">
    <property type="entry name" value="DAPG_hydrolase"/>
    <property type="match status" value="1"/>
</dbReference>
<evidence type="ECO:0000313" key="8">
    <source>
        <dbReference type="Proteomes" id="UP000663421"/>
    </source>
</evidence>
<proteinExistence type="inferred from homology"/>
<keyword evidence="4" id="KW-0862">Zinc</keyword>
<evidence type="ECO:0000256" key="4">
    <source>
        <dbReference type="ARBA" id="ARBA00022833"/>
    </source>
</evidence>
<dbReference type="EMBL" id="CP065050">
    <property type="protein sequence ID" value="QPI62229.1"/>
    <property type="molecule type" value="Genomic_DNA"/>
</dbReference>
<evidence type="ECO:0000256" key="1">
    <source>
        <dbReference type="ARBA" id="ARBA00001947"/>
    </source>
</evidence>
<evidence type="ECO:0000256" key="3">
    <source>
        <dbReference type="ARBA" id="ARBA00022801"/>
    </source>
</evidence>
<protein>
    <recommendedName>
        <fullName evidence="6">DAPG hydrolase PhiG domain-containing protein</fullName>
    </recommendedName>
</protein>
<evidence type="ECO:0000313" key="7">
    <source>
        <dbReference type="EMBL" id="QPI62229.1"/>
    </source>
</evidence>
<evidence type="ECO:0000256" key="2">
    <source>
        <dbReference type="ARBA" id="ARBA00022723"/>
    </source>
</evidence>
<name>A0ABX6WLP4_STRMQ</name>
<reference evidence="7 8" key="1">
    <citation type="submission" date="2020-11" db="EMBL/GenBank/DDBJ databases">
        <title>Complete genome sequence unveiled secondary metabolic potentials in Streptomyces solisilvae HNM0141.</title>
        <authorList>
            <person name="Huang X."/>
        </authorList>
    </citation>
    <scope>NUCLEOTIDE SEQUENCE [LARGE SCALE GENOMIC DNA]</scope>
    <source>
        <strain evidence="7 8">HNM0141</strain>
    </source>
</reference>
<organism evidence="7 8">
    <name type="scientific">Streptomyces malaysiensis</name>
    <dbReference type="NCBI Taxonomy" id="92644"/>
    <lineage>
        <taxon>Bacteria</taxon>
        <taxon>Bacillati</taxon>
        <taxon>Actinomycetota</taxon>
        <taxon>Actinomycetes</taxon>
        <taxon>Kitasatosporales</taxon>
        <taxon>Streptomycetaceae</taxon>
        <taxon>Streptomyces</taxon>
        <taxon>Streptomyces violaceusniger group</taxon>
    </lineage>
</organism>
<keyword evidence="8" id="KW-1185">Reference proteome</keyword>
<evidence type="ECO:0000259" key="6">
    <source>
        <dbReference type="Pfam" id="PF18089"/>
    </source>
</evidence>
<evidence type="ECO:0000256" key="5">
    <source>
        <dbReference type="ARBA" id="ARBA00023459"/>
    </source>
</evidence>
<dbReference type="Proteomes" id="UP000663421">
    <property type="component" value="Chromosome"/>
</dbReference>
<keyword evidence="3" id="KW-0378">Hydrolase</keyword>
<comment type="similarity">
    <text evidence="5">Belongs to the DAPG/phloretin hydrolase family.</text>
</comment>
<accession>A0ABX6WLP4</accession>